<evidence type="ECO:0000256" key="1">
    <source>
        <dbReference type="ARBA" id="ARBA00022737"/>
    </source>
</evidence>
<dbReference type="PANTHER" id="PTHR36766:SF30">
    <property type="entry name" value="TIR-NBS TYPE DISEASE RESISTANCE PROTEIN-RELATED"/>
    <property type="match status" value="1"/>
</dbReference>
<keyword evidence="1" id="KW-0677">Repeat</keyword>
<dbReference type="SUPFAM" id="SSF52047">
    <property type="entry name" value="RNI-like"/>
    <property type="match status" value="1"/>
</dbReference>
<evidence type="ECO:0000256" key="2">
    <source>
        <dbReference type="ARBA" id="ARBA00022821"/>
    </source>
</evidence>
<comment type="caution">
    <text evidence="4">The sequence shown here is derived from an EMBL/GenBank/DDBJ whole genome shotgun (WGS) entry which is preliminary data.</text>
</comment>
<dbReference type="Proteomes" id="UP000250321">
    <property type="component" value="Unassembled WGS sequence"/>
</dbReference>
<gene>
    <name evidence="4" type="ORF">Pyn_34698</name>
</gene>
<dbReference type="GO" id="GO:0006952">
    <property type="term" value="P:defense response"/>
    <property type="evidence" value="ECO:0007669"/>
    <property type="project" value="UniProtKB-KW"/>
</dbReference>
<sequence>MHDLLREIALSIAKKEKFCAVHDGSETVEETGALRLSIQTTNGEIGSCTELPESIGQLGNLQTLDIKGTKIEALPRGISKLLNLRIYLRAGSFPERDEEDLCASIQEMKVLSYLSLFVADGEEFLRVDVLSSPPPYLDTLGLVGKLEKGRVMFQQRLCEASGIEHLTKLQGYRFDNVSEKFRESIKKEVWIMQGCYSSTRDVRNIPSSPYRLKILPTSTVLALIENQIIPKLMFIKLHLSLQQWAYVCR</sequence>
<dbReference type="Gene3D" id="3.80.10.10">
    <property type="entry name" value="Ribonuclease Inhibitor"/>
    <property type="match status" value="1"/>
</dbReference>
<name>A0A314YRQ6_PRUYE</name>
<dbReference type="PANTHER" id="PTHR36766">
    <property type="entry name" value="PLANT BROAD-SPECTRUM MILDEW RESISTANCE PROTEIN RPW8"/>
    <property type="match status" value="1"/>
</dbReference>
<protein>
    <submittedName>
        <fullName evidence="4">Disease resistance protein RPM1-like</fullName>
    </submittedName>
</protein>
<dbReference type="STRING" id="2094558.A0A314YRQ6"/>
<reference evidence="4 5" key="1">
    <citation type="submission" date="2018-02" db="EMBL/GenBank/DDBJ databases">
        <title>Draft genome of wild Prunus yedoensis var. nudiflora.</title>
        <authorList>
            <person name="Baek S."/>
            <person name="Kim J.-H."/>
            <person name="Choi K."/>
            <person name="Kim G.-B."/>
            <person name="Cho A."/>
            <person name="Jang H."/>
            <person name="Shin C.-H."/>
            <person name="Yu H.-J."/>
            <person name="Mun J.-H."/>
        </authorList>
    </citation>
    <scope>NUCLEOTIDE SEQUENCE [LARGE SCALE GENOMIC DNA]</scope>
    <source>
        <strain evidence="5">cv. Jeju island</strain>
        <tissue evidence="4">Leaf</tissue>
    </source>
</reference>
<evidence type="ECO:0000313" key="4">
    <source>
        <dbReference type="EMBL" id="PQQ07694.1"/>
    </source>
</evidence>
<accession>A0A314YRQ6</accession>
<dbReference type="Pfam" id="PF23598">
    <property type="entry name" value="LRR_14"/>
    <property type="match status" value="1"/>
</dbReference>
<organism evidence="4 5">
    <name type="scientific">Prunus yedoensis var. nudiflora</name>
    <dbReference type="NCBI Taxonomy" id="2094558"/>
    <lineage>
        <taxon>Eukaryota</taxon>
        <taxon>Viridiplantae</taxon>
        <taxon>Streptophyta</taxon>
        <taxon>Embryophyta</taxon>
        <taxon>Tracheophyta</taxon>
        <taxon>Spermatophyta</taxon>
        <taxon>Magnoliopsida</taxon>
        <taxon>eudicotyledons</taxon>
        <taxon>Gunneridae</taxon>
        <taxon>Pentapetalae</taxon>
        <taxon>rosids</taxon>
        <taxon>fabids</taxon>
        <taxon>Rosales</taxon>
        <taxon>Rosaceae</taxon>
        <taxon>Amygdaloideae</taxon>
        <taxon>Amygdaleae</taxon>
        <taxon>Prunus</taxon>
    </lineage>
</organism>
<dbReference type="AlphaFoldDB" id="A0A314YRQ6"/>
<dbReference type="OrthoDB" id="598235at2759"/>
<dbReference type="EMBL" id="PJQY01000828">
    <property type="protein sequence ID" value="PQQ07694.1"/>
    <property type="molecule type" value="Genomic_DNA"/>
</dbReference>
<proteinExistence type="predicted"/>
<evidence type="ECO:0000259" key="3">
    <source>
        <dbReference type="Pfam" id="PF23598"/>
    </source>
</evidence>
<keyword evidence="5" id="KW-1185">Reference proteome</keyword>
<feature type="domain" description="Disease resistance R13L4/SHOC-2-like LRR" evidence="3">
    <location>
        <begin position="47"/>
        <end position="238"/>
    </location>
</feature>
<dbReference type="InterPro" id="IPR055414">
    <property type="entry name" value="LRR_R13L4/SHOC2-like"/>
</dbReference>
<dbReference type="InterPro" id="IPR032675">
    <property type="entry name" value="LRR_dom_sf"/>
</dbReference>
<evidence type="ECO:0000313" key="5">
    <source>
        <dbReference type="Proteomes" id="UP000250321"/>
    </source>
</evidence>
<keyword evidence="2" id="KW-0611">Plant defense</keyword>